<gene>
    <name evidence="2" type="ORF">P4R38_01995</name>
</gene>
<sequence>MKFDMGADALSNLTKETGTSHTDLGDLLKALVTAVEPLEGRFNGAGRTAFDNFKFRADDITKDLNSALAAIKHGQEGMGHSFDTGDSEAGDNARHNESKASFDRARFSARAH</sequence>
<organism evidence="2 3">
    <name type="scientific">Luteipulveratus flavus</name>
    <dbReference type="NCBI Taxonomy" id="3031728"/>
    <lineage>
        <taxon>Bacteria</taxon>
        <taxon>Bacillati</taxon>
        <taxon>Actinomycetota</taxon>
        <taxon>Actinomycetes</taxon>
        <taxon>Micrococcales</taxon>
        <taxon>Dermacoccaceae</taxon>
        <taxon>Luteipulveratus</taxon>
    </lineage>
</organism>
<evidence type="ECO:0000313" key="3">
    <source>
        <dbReference type="Proteomes" id="UP001528912"/>
    </source>
</evidence>
<name>A0ABT6C2I8_9MICO</name>
<feature type="region of interest" description="Disordered" evidence="1">
    <location>
        <begin position="75"/>
        <end position="112"/>
    </location>
</feature>
<evidence type="ECO:0000256" key="1">
    <source>
        <dbReference type="SAM" id="MobiDB-lite"/>
    </source>
</evidence>
<comment type="caution">
    <text evidence="2">The sequence shown here is derived from an EMBL/GenBank/DDBJ whole genome shotgun (WGS) entry which is preliminary data.</text>
</comment>
<dbReference type="Gene3D" id="1.10.287.1060">
    <property type="entry name" value="ESAT-6-like"/>
    <property type="match status" value="1"/>
</dbReference>
<accession>A0ABT6C2I8</accession>
<evidence type="ECO:0008006" key="4">
    <source>
        <dbReference type="Google" id="ProtNLM"/>
    </source>
</evidence>
<dbReference type="RefSeq" id="WP_275239653.1">
    <property type="nucleotide sequence ID" value="NZ_JARFJC010000043.1"/>
</dbReference>
<dbReference type="Proteomes" id="UP001528912">
    <property type="component" value="Unassembled WGS sequence"/>
</dbReference>
<keyword evidence="3" id="KW-1185">Reference proteome</keyword>
<dbReference type="EMBL" id="JAROAV010000008">
    <property type="protein sequence ID" value="MDF8263015.1"/>
    <property type="molecule type" value="Genomic_DNA"/>
</dbReference>
<dbReference type="InterPro" id="IPR036689">
    <property type="entry name" value="ESAT-6-like_sf"/>
</dbReference>
<feature type="compositionally biased region" description="Basic and acidic residues" evidence="1">
    <location>
        <begin position="91"/>
        <end position="106"/>
    </location>
</feature>
<protein>
    <recommendedName>
        <fullName evidence="4">WXG100 family type VII secretion target</fullName>
    </recommendedName>
</protein>
<proteinExistence type="predicted"/>
<reference evidence="2 3" key="1">
    <citation type="submission" date="2023-03" db="EMBL/GenBank/DDBJ databases">
        <title>YIM 133296 draft genome.</title>
        <authorList>
            <person name="Xiong L."/>
        </authorList>
    </citation>
    <scope>NUCLEOTIDE SEQUENCE [LARGE SCALE GENOMIC DNA]</scope>
    <source>
        <strain evidence="2 3">YIM 133296</strain>
    </source>
</reference>
<evidence type="ECO:0000313" key="2">
    <source>
        <dbReference type="EMBL" id="MDF8263015.1"/>
    </source>
</evidence>
<dbReference type="SUPFAM" id="SSF140453">
    <property type="entry name" value="EsxAB dimer-like"/>
    <property type="match status" value="1"/>
</dbReference>